<feature type="region of interest" description="Disordered" evidence="6">
    <location>
        <begin position="536"/>
        <end position="569"/>
    </location>
</feature>
<keyword evidence="3 5" id="KW-0067">ATP-binding</keyword>
<evidence type="ECO:0000313" key="8">
    <source>
        <dbReference type="EMBL" id="WAQ92913.1"/>
    </source>
</evidence>
<dbReference type="EMBL" id="CP110437">
    <property type="protein sequence ID" value="WAQ92913.1"/>
    <property type="molecule type" value="Genomic_DNA"/>
</dbReference>
<dbReference type="SMART" id="SM00382">
    <property type="entry name" value="AAA"/>
    <property type="match status" value="1"/>
</dbReference>
<feature type="region of interest" description="Disordered" evidence="6">
    <location>
        <begin position="1"/>
        <end position="79"/>
    </location>
</feature>
<dbReference type="PROSITE" id="PS00674">
    <property type="entry name" value="AAA"/>
    <property type="match status" value="1"/>
</dbReference>
<gene>
    <name evidence="8" type="ORF">PtA15_17A395</name>
</gene>
<accession>A0ABY7D765</accession>
<keyword evidence="9" id="KW-1185">Reference proteome</keyword>
<feature type="compositionally biased region" description="Polar residues" evidence="6">
    <location>
        <begin position="30"/>
        <end position="53"/>
    </location>
</feature>
<evidence type="ECO:0000313" key="9">
    <source>
        <dbReference type="Proteomes" id="UP001164743"/>
    </source>
</evidence>
<dbReference type="PANTHER" id="PTHR45991:SF1">
    <property type="entry name" value="PACHYTENE CHECKPOINT PROTEIN 2 HOMOLOG"/>
    <property type="match status" value="1"/>
</dbReference>
<dbReference type="SUPFAM" id="SSF52540">
    <property type="entry name" value="P-loop containing nucleoside triphosphate hydrolases"/>
    <property type="match status" value="1"/>
</dbReference>
<dbReference type="Gene3D" id="3.40.50.300">
    <property type="entry name" value="P-loop containing nucleotide triphosphate hydrolases"/>
    <property type="match status" value="1"/>
</dbReference>
<evidence type="ECO:0000256" key="6">
    <source>
        <dbReference type="SAM" id="MobiDB-lite"/>
    </source>
</evidence>
<protein>
    <recommendedName>
        <fullName evidence="7">AAA+ ATPase domain-containing protein</fullName>
    </recommendedName>
</protein>
<dbReference type="Pfam" id="PF23242">
    <property type="entry name" value="AAA_lid_TRIP13_C"/>
    <property type="match status" value="1"/>
</dbReference>
<comment type="similarity">
    <text evidence="1">Belongs to the AAA ATPase family. PCH2 subfamily.</text>
</comment>
<organism evidence="8 9">
    <name type="scientific">Puccinia triticina</name>
    <dbReference type="NCBI Taxonomy" id="208348"/>
    <lineage>
        <taxon>Eukaryota</taxon>
        <taxon>Fungi</taxon>
        <taxon>Dikarya</taxon>
        <taxon>Basidiomycota</taxon>
        <taxon>Pucciniomycotina</taxon>
        <taxon>Pucciniomycetes</taxon>
        <taxon>Pucciniales</taxon>
        <taxon>Pucciniaceae</taxon>
        <taxon>Puccinia</taxon>
    </lineage>
</organism>
<dbReference type="InterPro" id="IPR003960">
    <property type="entry name" value="ATPase_AAA_CS"/>
</dbReference>
<evidence type="ECO:0000259" key="7">
    <source>
        <dbReference type="SMART" id="SM00382"/>
    </source>
</evidence>
<dbReference type="InterPro" id="IPR003593">
    <property type="entry name" value="AAA+_ATPase"/>
</dbReference>
<dbReference type="Pfam" id="PF23563">
    <property type="entry name" value="TRIP13_N"/>
    <property type="match status" value="1"/>
</dbReference>
<dbReference type="Pfam" id="PF00004">
    <property type="entry name" value="AAA"/>
    <property type="match status" value="1"/>
</dbReference>
<dbReference type="GeneID" id="77805402"/>
<feature type="region of interest" description="Disordered" evidence="6">
    <location>
        <begin position="133"/>
        <end position="173"/>
    </location>
</feature>
<keyword evidence="2 5" id="KW-0547">Nucleotide-binding</keyword>
<dbReference type="Proteomes" id="UP001164743">
    <property type="component" value="Chromosome 17A"/>
</dbReference>
<dbReference type="InterPro" id="IPR044539">
    <property type="entry name" value="Pch2-like"/>
</dbReference>
<feature type="compositionally biased region" description="Polar residues" evidence="6">
    <location>
        <begin position="557"/>
        <end position="569"/>
    </location>
</feature>
<reference evidence="8" key="1">
    <citation type="submission" date="2022-10" db="EMBL/GenBank/DDBJ databases">
        <title>Puccinia triticina Genome sequencing and assembly.</title>
        <authorList>
            <person name="Li C."/>
        </authorList>
    </citation>
    <scope>NUCLEOTIDE SEQUENCE</scope>
    <source>
        <strain evidence="8">Pt15</strain>
    </source>
</reference>
<dbReference type="PRINTS" id="PR00300">
    <property type="entry name" value="CLPPROTEASEA"/>
</dbReference>
<feature type="compositionally biased region" description="Acidic residues" evidence="6">
    <location>
        <begin position="133"/>
        <end position="142"/>
    </location>
</feature>
<dbReference type="InterPro" id="IPR001270">
    <property type="entry name" value="ClpA/B"/>
</dbReference>
<dbReference type="RefSeq" id="XP_053028468.1">
    <property type="nucleotide sequence ID" value="XM_053164507.1"/>
</dbReference>
<dbReference type="InterPro" id="IPR003959">
    <property type="entry name" value="ATPase_AAA_core"/>
</dbReference>
<keyword evidence="4" id="KW-0469">Meiosis</keyword>
<feature type="domain" description="AAA+ ATPase" evidence="7">
    <location>
        <begin position="344"/>
        <end position="496"/>
    </location>
</feature>
<evidence type="ECO:0000256" key="1">
    <source>
        <dbReference type="ARBA" id="ARBA00007271"/>
    </source>
</evidence>
<feature type="compositionally biased region" description="Acidic residues" evidence="6">
    <location>
        <begin position="157"/>
        <end position="172"/>
    </location>
</feature>
<dbReference type="InterPro" id="IPR027417">
    <property type="entry name" value="P-loop_NTPase"/>
</dbReference>
<name>A0ABY7D765_9BASI</name>
<evidence type="ECO:0000256" key="2">
    <source>
        <dbReference type="ARBA" id="ARBA00022741"/>
    </source>
</evidence>
<dbReference type="PANTHER" id="PTHR45991">
    <property type="entry name" value="PACHYTENE CHECKPOINT PROTEIN 2"/>
    <property type="match status" value="1"/>
</dbReference>
<dbReference type="InterPro" id="IPR058249">
    <property type="entry name" value="Pch2_C"/>
</dbReference>
<proteinExistence type="inferred from homology"/>
<sequence length="644" mass="70534">MDRNCKVLLAPSPPPPSRVIRTPQPEPTARSPNEPQHTYSAAVSQQEPSNEPPNGSAKRKRDVELAQPSPLLQGSSLPHIITSVPDVPAMASTFSTPVEPAPTDDSAELANVDGVELDAQSESLFINEVSGELENDELESNSDNEHQRLTPKRPLIEEEEEDDDDDDQDQETTEIKHSLHIEVRLRSNSTILYDTVRRTIGRYITDNFTTLETHSFVPGWEDIKFLVNEVYSVYCAESGQGTRLVAIQAVSLHIHVYELPAEGEDRIAMLCANPTDTSELGHEPEPDDEGGDVAASRIELPANRCEGIWESLIYEEGLKTKLLNYIYSSIIFAEQNVNPNLIAWHRLVLLHGPPGTGKTSLCKALAQKVSIRLSEIYQKTELVEINSHSLFSKWFSESGKLVNSLFTKIEQIAENADVFVLVLIDEVESLAGSRSSGASGSEPSDALRAVNSLLTALDKLRHYKNILVLTTSNLTGSIDDAFLDRADIKQYIGLPSPEAVYWILRTCLKELVQTKILTARKFLDYKEAVMSGDQLSDWAPANADDPGSSRAVRRSTGDNTHPGATQQASLVGSKRIRDASLRLLAIAEAASGMSGRSLRRLPLLAHARVAVGCRSSGGDHQRLAIDAYLDGMLAVVREHAGGGC</sequence>
<evidence type="ECO:0000256" key="4">
    <source>
        <dbReference type="ARBA" id="ARBA00023254"/>
    </source>
</evidence>
<evidence type="ECO:0000256" key="5">
    <source>
        <dbReference type="RuleBase" id="RU003651"/>
    </source>
</evidence>
<evidence type="ECO:0000256" key="3">
    <source>
        <dbReference type="ARBA" id="ARBA00022840"/>
    </source>
</evidence>